<evidence type="ECO:0000256" key="9">
    <source>
        <dbReference type="ARBA" id="ARBA00022801"/>
    </source>
</evidence>
<evidence type="ECO:0000256" key="7">
    <source>
        <dbReference type="ARBA" id="ARBA00022723"/>
    </source>
</evidence>
<keyword evidence="6" id="KW-0812">Transmembrane</keyword>
<evidence type="ECO:0000256" key="16">
    <source>
        <dbReference type="ARBA" id="ARBA00024013"/>
    </source>
</evidence>
<dbReference type="PANTHER" id="PTHR10903:SF135">
    <property type="entry name" value="TRANSLOCASE OF CHLOROPLAST 120, CHLOROPLASTIC-RELATED"/>
    <property type="match status" value="1"/>
</dbReference>
<evidence type="ECO:0000259" key="17">
    <source>
        <dbReference type="Pfam" id="PF04548"/>
    </source>
</evidence>
<proteinExistence type="predicted"/>
<keyword evidence="7" id="KW-0479">Metal-binding</keyword>
<evidence type="ECO:0000256" key="13">
    <source>
        <dbReference type="ARBA" id="ARBA00022989"/>
    </source>
</evidence>
<evidence type="ECO:0000256" key="3">
    <source>
        <dbReference type="ARBA" id="ARBA00022448"/>
    </source>
</evidence>
<evidence type="ECO:0000256" key="15">
    <source>
        <dbReference type="ARBA" id="ARBA00023136"/>
    </source>
</evidence>
<keyword evidence="10" id="KW-1002">Plastid outer membrane</keyword>
<dbReference type="InterPro" id="IPR006703">
    <property type="entry name" value="G_AIG1"/>
</dbReference>
<evidence type="ECO:0000256" key="8">
    <source>
        <dbReference type="ARBA" id="ARBA00022741"/>
    </source>
</evidence>
<evidence type="ECO:0000256" key="5">
    <source>
        <dbReference type="ARBA" id="ARBA00022640"/>
    </source>
</evidence>
<keyword evidence="3" id="KW-0813">Transport</keyword>
<evidence type="ECO:0000256" key="12">
    <source>
        <dbReference type="ARBA" id="ARBA00022927"/>
    </source>
</evidence>
<protein>
    <submittedName>
        <fullName evidence="18">P-loop containing nucleoside triphosphate hydrolase protein</fullName>
    </submittedName>
</protein>
<evidence type="ECO:0000256" key="10">
    <source>
        <dbReference type="ARBA" id="ARBA00022805"/>
    </source>
</evidence>
<dbReference type="GO" id="GO:0016020">
    <property type="term" value="C:membrane"/>
    <property type="evidence" value="ECO:0007669"/>
    <property type="project" value="UniProtKB-SubCell"/>
</dbReference>
<accession>A0AA39Y8V1</accession>
<dbReference type="GO" id="GO:0046872">
    <property type="term" value="F:metal ion binding"/>
    <property type="evidence" value="ECO:0007669"/>
    <property type="project" value="UniProtKB-KW"/>
</dbReference>
<evidence type="ECO:0000256" key="1">
    <source>
        <dbReference type="ARBA" id="ARBA00001946"/>
    </source>
</evidence>
<dbReference type="EMBL" id="JAULSV010000003">
    <property type="protein sequence ID" value="KAK0648163.1"/>
    <property type="molecule type" value="Genomic_DNA"/>
</dbReference>
<organism evidence="18 19">
    <name type="scientific">Cercophora newfieldiana</name>
    <dbReference type="NCBI Taxonomy" id="92897"/>
    <lineage>
        <taxon>Eukaryota</taxon>
        <taxon>Fungi</taxon>
        <taxon>Dikarya</taxon>
        <taxon>Ascomycota</taxon>
        <taxon>Pezizomycotina</taxon>
        <taxon>Sordariomycetes</taxon>
        <taxon>Sordariomycetidae</taxon>
        <taxon>Sordariales</taxon>
        <taxon>Lasiosphaeriaceae</taxon>
        <taxon>Cercophora</taxon>
    </lineage>
</organism>
<keyword evidence="19" id="KW-1185">Reference proteome</keyword>
<comment type="caution">
    <text evidence="18">The sequence shown here is derived from an EMBL/GenBank/DDBJ whole genome shotgun (WGS) entry which is preliminary data.</text>
</comment>
<keyword evidence="4" id="KW-0150">Chloroplast</keyword>
<keyword evidence="5" id="KW-0934">Plastid</keyword>
<dbReference type="GO" id="GO:0005525">
    <property type="term" value="F:GTP binding"/>
    <property type="evidence" value="ECO:0007669"/>
    <property type="project" value="UniProtKB-KW"/>
</dbReference>
<dbReference type="GO" id="GO:0015031">
    <property type="term" value="P:protein transport"/>
    <property type="evidence" value="ECO:0007669"/>
    <property type="project" value="UniProtKB-KW"/>
</dbReference>
<dbReference type="PANTHER" id="PTHR10903">
    <property type="entry name" value="GTPASE, IMAP FAMILY MEMBER-RELATED"/>
    <property type="match status" value="1"/>
</dbReference>
<dbReference type="Proteomes" id="UP001174936">
    <property type="component" value="Unassembled WGS sequence"/>
</dbReference>
<gene>
    <name evidence="18" type="ORF">B0T16DRAFT_113296</name>
</gene>
<evidence type="ECO:0000313" key="18">
    <source>
        <dbReference type="EMBL" id="KAK0648163.1"/>
    </source>
</evidence>
<keyword evidence="8" id="KW-0547">Nucleotide-binding</keyword>
<dbReference type="Pfam" id="PF04548">
    <property type="entry name" value="AIG1"/>
    <property type="match status" value="1"/>
</dbReference>
<name>A0AA39Y8V1_9PEZI</name>
<evidence type="ECO:0000256" key="11">
    <source>
        <dbReference type="ARBA" id="ARBA00022842"/>
    </source>
</evidence>
<comment type="subcellular location">
    <subcellularLocation>
        <location evidence="2">Membrane</location>
        <topology evidence="2">Single-pass membrane protein</topology>
    </subcellularLocation>
    <subcellularLocation>
        <location evidence="16">Plastid</location>
        <location evidence="16">Chloroplast outer membrane</location>
    </subcellularLocation>
</comment>
<evidence type="ECO:0000256" key="14">
    <source>
        <dbReference type="ARBA" id="ARBA00023134"/>
    </source>
</evidence>
<evidence type="ECO:0000256" key="6">
    <source>
        <dbReference type="ARBA" id="ARBA00022692"/>
    </source>
</evidence>
<dbReference type="Gene3D" id="3.40.50.300">
    <property type="entry name" value="P-loop containing nucleotide triphosphate hydrolases"/>
    <property type="match status" value="1"/>
</dbReference>
<keyword evidence="9 18" id="KW-0378">Hydrolase</keyword>
<dbReference type="InterPro" id="IPR027417">
    <property type="entry name" value="P-loop_NTPase"/>
</dbReference>
<evidence type="ECO:0000256" key="2">
    <source>
        <dbReference type="ARBA" id="ARBA00004167"/>
    </source>
</evidence>
<keyword evidence="15" id="KW-0472">Membrane</keyword>
<keyword evidence="11" id="KW-0460">Magnesium</keyword>
<dbReference type="AlphaFoldDB" id="A0AA39Y8V1"/>
<feature type="domain" description="AIG1-type G" evidence="17">
    <location>
        <begin position="16"/>
        <end position="182"/>
    </location>
</feature>
<dbReference type="SUPFAM" id="SSF52540">
    <property type="entry name" value="P-loop containing nucleoside triphosphate hydrolases"/>
    <property type="match status" value="1"/>
</dbReference>
<evidence type="ECO:0000313" key="19">
    <source>
        <dbReference type="Proteomes" id="UP001174936"/>
    </source>
</evidence>
<keyword evidence="14" id="KW-0342">GTP-binding</keyword>
<evidence type="ECO:0000256" key="4">
    <source>
        <dbReference type="ARBA" id="ARBA00022528"/>
    </source>
</evidence>
<sequence>MAEPGEVQVHKNDVMIALLGLTGAGKSTFANVASGRESVKVGHTIYPCTQDPQAVRFILDGRRIALIDTPGFDDDKRSDVRILEDIAKWMADRGYLATHQLDGLILLHPVTAHRVGGTERKRTKLLEKILGRNAYKRIVIATTMWDQIKSEDDMKERIQGRTKDLWKDLIDGGAKIVTHHNNQESARAIIRDIINMSVKHGKLQPQLQTELTANPQLVETTAGKTVKAQLEAEIGRTRTLLKEHNSKKPEVVPKKDKYVNPQKWELWKEWWDKNKALERELADLEFRWKRLNSLSVS</sequence>
<keyword evidence="12" id="KW-0653">Protein transport</keyword>
<keyword evidence="13" id="KW-1133">Transmembrane helix</keyword>
<reference evidence="18" key="1">
    <citation type="submission" date="2023-06" db="EMBL/GenBank/DDBJ databases">
        <title>Genome-scale phylogeny and comparative genomics of the fungal order Sordariales.</title>
        <authorList>
            <consortium name="Lawrence Berkeley National Laboratory"/>
            <person name="Hensen N."/>
            <person name="Bonometti L."/>
            <person name="Westerberg I."/>
            <person name="Brannstrom I.O."/>
            <person name="Guillou S."/>
            <person name="Cros-Aarteil S."/>
            <person name="Calhoun S."/>
            <person name="Haridas S."/>
            <person name="Kuo A."/>
            <person name="Mondo S."/>
            <person name="Pangilinan J."/>
            <person name="Riley R."/>
            <person name="Labutti K."/>
            <person name="Andreopoulos B."/>
            <person name="Lipzen A."/>
            <person name="Chen C."/>
            <person name="Yanf M."/>
            <person name="Daum C."/>
            <person name="Ng V."/>
            <person name="Clum A."/>
            <person name="Steindorff A."/>
            <person name="Ohm R."/>
            <person name="Martin F."/>
            <person name="Silar P."/>
            <person name="Natvig D."/>
            <person name="Lalanne C."/>
            <person name="Gautier V."/>
            <person name="Ament-Velasquez S.L."/>
            <person name="Kruys A."/>
            <person name="Hutchinson M.I."/>
            <person name="Powell A.J."/>
            <person name="Barry K."/>
            <person name="Miller A.N."/>
            <person name="Grigoriev I.V."/>
            <person name="Debuchy R."/>
            <person name="Gladieux P."/>
            <person name="Thoren M.H."/>
            <person name="Johannesson H."/>
        </authorList>
    </citation>
    <scope>NUCLEOTIDE SEQUENCE</scope>
    <source>
        <strain evidence="18">SMH2532-1</strain>
    </source>
</reference>
<dbReference type="InterPro" id="IPR045058">
    <property type="entry name" value="GIMA/IAN/Toc"/>
</dbReference>
<dbReference type="GO" id="GO:0016787">
    <property type="term" value="F:hydrolase activity"/>
    <property type="evidence" value="ECO:0007669"/>
    <property type="project" value="UniProtKB-KW"/>
</dbReference>
<comment type="cofactor">
    <cofactor evidence="1">
        <name>Mg(2+)</name>
        <dbReference type="ChEBI" id="CHEBI:18420"/>
    </cofactor>
</comment>